<name>A0ABD1ZE93_9MARC</name>
<comment type="pathway">
    <text evidence="1">Protein modification; peptidyl-diphthamide biosynthesis.</text>
</comment>
<evidence type="ECO:0000313" key="10">
    <source>
        <dbReference type="Proteomes" id="UP001605036"/>
    </source>
</evidence>
<reference evidence="9 10" key="1">
    <citation type="submission" date="2024-09" db="EMBL/GenBank/DDBJ databases">
        <title>Chromosome-scale assembly of Riccia fluitans.</title>
        <authorList>
            <person name="Paukszto L."/>
            <person name="Sawicki J."/>
            <person name="Karawczyk K."/>
            <person name="Piernik-Szablinska J."/>
            <person name="Szczecinska M."/>
            <person name="Mazdziarz M."/>
        </authorList>
    </citation>
    <scope>NUCLEOTIDE SEQUENCE [LARGE SCALE GENOMIC DNA]</scope>
    <source>
        <strain evidence="9">Rf_01</strain>
        <tissue evidence="9">Aerial parts of the thallus</tissue>
    </source>
</reference>
<protein>
    <recommendedName>
        <fullName evidence="6">methylated diphthine methylhydrolase</fullName>
        <ecNumber evidence="6">3.1.1.97</ecNumber>
    </recommendedName>
</protein>
<dbReference type="AlphaFoldDB" id="A0ABD1ZE93"/>
<evidence type="ECO:0000256" key="6">
    <source>
        <dbReference type="ARBA" id="ARBA00039131"/>
    </source>
</evidence>
<dbReference type="PANTHER" id="PTHR46042:SF1">
    <property type="entry name" value="DIPHTHINE METHYLTRANSFERASE"/>
    <property type="match status" value="1"/>
</dbReference>
<dbReference type="SUPFAM" id="SSF50978">
    <property type="entry name" value="WD40 repeat-like"/>
    <property type="match status" value="1"/>
</dbReference>
<sequence length="417" mass="46414">MATVQLVGNADAAEFCPCEPYLNIVAAASYTLQEGEQPVRLGELYLFSAEKLRINETSNSSSTLSLKQVYHRETSGVFDLKWRPWSDRTSNPCLAQASADGTLRLHMLEENEKATTSSSALNLREAAGAQISPSMCLYVDWNPSSASESPHVAVSHSDGSLSVVDIGQGELEVISSWDAHGFEAWVVSYDSWKPQILFSGGDDSQFCCWDLRDTQTPVFRDRRTHQMGVCSIQSNPLLENILVTGSYDEYVRLWDLRMIQKPLMQVELGLGGGVWRLKWHHKDSGLILAACMHNGFAIARIEGGEITVLEQYEEHKSLAYGGSWYRGDWEQTWSTETGSSAQDINDASRMLDGLGISGDVNRRTESHQMEEAGETEALDERIPSFNASRRSTCLVATCSFYDKALHIWEPKTLAFGF</sequence>
<dbReference type="EMBL" id="JBHFFA010000001">
    <property type="protein sequence ID" value="KAL2649763.1"/>
    <property type="molecule type" value="Genomic_DNA"/>
</dbReference>
<dbReference type="InterPro" id="IPR019775">
    <property type="entry name" value="WD40_repeat_CS"/>
</dbReference>
<dbReference type="Proteomes" id="UP001605036">
    <property type="component" value="Unassembled WGS sequence"/>
</dbReference>
<comment type="similarity">
    <text evidence="5">Belongs to the DPH7 family.</text>
</comment>
<feature type="repeat" description="WD" evidence="8">
    <location>
        <begin position="222"/>
        <end position="257"/>
    </location>
</feature>
<evidence type="ECO:0000256" key="8">
    <source>
        <dbReference type="PROSITE-ProRule" id="PRU00221"/>
    </source>
</evidence>
<dbReference type="Pfam" id="PF00400">
    <property type="entry name" value="WD40"/>
    <property type="match status" value="1"/>
</dbReference>
<evidence type="ECO:0000313" key="9">
    <source>
        <dbReference type="EMBL" id="KAL2649763.1"/>
    </source>
</evidence>
<dbReference type="InterPro" id="IPR001680">
    <property type="entry name" value="WD40_rpt"/>
</dbReference>
<gene>
    <name evidence="9" type="ORF">R1flu_017891</name>
</gene>
<keyword evidence="2 8" id="KW-0853">WD repeat</keyword>
<evidence type="ECO:0000256" key="3">
    <source>
        <dbReference type="ARBA" id="ARBA00022737"/>
    </source>
</evidence>
<comment type="caution">
    <text evidence="9">The sequence shown here is derived from an EMBL/GenBank/DDBJ whole genome shotgun (WGS) entry which is preliminary data.</text>
</comment>
<dbReference type="InterPro" id="IPR036322">
    <property type="entry name" value="WD40_repeat_dom_sf"/>
</dbReference>
<accession>A0ABD1ZE93</accession>
<dbReference type="SMART" id="SM00320">
    <property type="entry name" value="WD40"/>
    <property type="match status" value="3"/>
</dbReference>
<evidence type="ECO:0000256" key="5">
    <source>
        <dbReference type="ARBA" id="ARBA00038092"/>
    </source>
</evidence>
<dbReference type="Gene3D" id="2.130.10.10">
    <property type="entry name" value="YVTN repeat-like/Quinoprotein amine dehydrogenase"/>
    <property type="match status" value="1"/>
</dbReference>
<keyword evidence="10" id="KW-1185">Reference proteome</keyword>
<comment type="catalytic activity">
    <reaction evidence="7">
        <text>diphthine methyl ester-[translation elongation factor 2] + H2O = diphthine-[translation elongation factor 2] + methanol + H(+)</text>
        <dbReference type="Rhea" id="RHEA:42656"/>
        <dbReference type="Rhea" id="RHEA-COMP:10172"/>
        <dbReference type="Rhea" id="RHEA-COMP:10173"/>
        <dbReference type="ChEBI" id="CHEBI:15377"/>
        <dbReference type="ChEBI" id="CHEBI:15378"/>
        <dbReference type="ChEBI" id="CHEBI:17790"/>
        <dbReference type="ChEBI" id="CHEBI:79005"/>
        <dbReference type="ChEBI" id="CHEBI:82696"/>
        <dbReference type="EC" id="3.1.1.97"/>
    </reaction>
</comment>
<evidence type="ECO:0000256" key="7">
    <source>
        <dbReference type="ARBA" id="ARBA00047551"/>
    </source>
</evidence>
<dbReference type="PROSITE" id="PS50294">
    <property type="entry name" value="WD_REPEATS_REGION"/>
    <property type="match status" value="1"/>
</dbReference>
<dbReference type="GO" id="GO:0061685">
    <property type="term" value="F:diphthine methylesterase activity"/>
    <property type="evidence" value="ECO:0007669"/>
    <property type="project" value="UniProtKB-EC"/>
</dbReference>
<dbReference type="InterPro" id="IPR015943">
    <property type="entry name" value="WD40/YVTN_repeat-like_dom_sf"/>
</dbReference>
<evidence type="ECO:0000256" key="4">
    <source>
        <dbReference type="ARBA" id="ARBA00022801"/>
    </source>
</evidence>
<keyword evidence="3" id="KW-0677">Repeat</keyword>
<proteinExistence type="inferred from homology"/>
<keyword evidence="4" id="KW-0378">Hydrolase</keyword>
<dbReference type="EC" id="3.1.1.97" evidence="6"/>
<dbReference type="PANTHER" id="PTHR46042">
    <property type="entry name" value="DIPHTHINE METHYLTRANSFERASE"/>
    <property type="match status" value="1"/>
</dbReference>
<dbReference type="PROSITE" id="PS00678">
    <property type="entry name" value="WD_REPEATS_1"/>
    <property type="match status" value="1"/>
</dbReference>
<dbReference type="InterPro" id="IPR052415">
    <property type="entry name" value="Diphthine_MTase"/>
</dbReference>
<dbReference type="PROSITE" id="PS50082">
    <property type="entry name" value="WD_REPEATS_2"/>
    <property type="match status" value="1"/>
</dbReference>
<evidence type="ECO:0000256" key="1">
    <source>
        <dbReference type="ARBA" id="ARBA00005156"/>
    </source>
</evidence>
<organism evidence="9 10">
    <name type="scientific">Riccia fluitans</name>
    <dbReference type="NCBI Taxonomy" id="41844"/>
    <lineage>
        <taxon>Eukaryota</taxon>
        <taxon>Viridiplantae</taxon>
        <taxon>Streptophyta</taxon>
        <taxon>Embryophyta</taxon>
        <taxon>Marchantiophyta</taxon>
        <taxon>Marchantiopsida</taxon>
        <taxon>Marchantiidae</taxon>
        <taxon>Marchantiales</taxon>
        <taxon>Ricciaceae</taxon>
        <taxon>Riccia</taxon>
    </lineage>
</organism>
<evidence type="ECO:0000256" key="2">
    <source>
        <dbReference type="ARBA" id="ARBA00022574"/>
    </source>
</evidence>